<feature type="compositionally biased region" description="Low complexity" evidence="1">
    <location>
        <begin position="32"/>
        <end position="49"/>
    </location>
</feature>
<dbReference type="Proteomes" id="UP001157034">
    <property type="component" value="Unassembled WGS sequence"/>
</dbReference>
<evidence type="ECO:0000313" key="2">
    <source>
        <dbReference type="EMBL" id="GMA94583.1"/>
    </source>
</evidence>
<evidence type="ECO:0008006" key="4">
    <source>
        <dbReference type="Google" id="ProtNLM"/>
    </source>
</evidence>
<organism evidence="2 3">
    <name type="scientific">Pseudolysinimonas kribbensis</name>
    <dbReference type="NCBI Taxonomy" id="433641"/>
    <lineage>
        <taxon>Bacteria</taxon>
        <taxon>Bacillati</taxon>
        <taxon>Actinomycetota</taxon>
        <taxon>Actinomycetes</taxon>
        <taxon>Micrococcales</taxon>
        <taxon>Microbacteriaceae</taxon>
        <taxon>Pseudolysinimonas</taxon>
    </lineage>
</organism>
<accession>A0ABQ6K2A9</accession>
<protein>
    <recommendedName>
        <fullName evidence="4">Secreted protein</fullName>
    </recommendedName>
</protein>
<gene>
    <name evidence="2" type="ORF">GCM10025881_14070</name>
</gene>
<feature type="region of interest" description="Disordered" evidence="1">
    <location>
        <begin position="32"/>
        <end position="51"/>
    </location>
</feature>
<proteinExistence type="predicted"/>
<reference evidence="3" key="1">
    <citation type="journal article" date="2019" name="Int. J. Syst. Evol. Microbiol.">
        <title>The Global Catalogue of Microorganisms (GCM) 10K type strain sequencing project: providing services to taxonomists for standard genome sequencing and annotation.</title>
        <authorList>
            <consortium name="The Broad Institute Genomics Platform"/>
            <consortium name="The Broad Institute Genome Sequencing Center for Infectious Disease"/>
            <person name="Wu L."/>
            <person name="Ma J."/>
        </authorList>
    </citation>
    <scope>NUCLEOTIDE SEQUENCE [LARGE SCALE GENOMIC DNA]</scope>
    <source>
        <strain evidence="3">NBRC 108894</strain>
    </source>
</reference>
<dbReference type="PROSITE" id="PS51257">
    <property type="entry name" value="PROKAR_LIPOPROTEIN"/>
    <property type="match status" value="1"/>
</dbReference>
<comment type="caution">
    <text evidence="2">The sequence shown here is derived from an EMBL/GenBank/DDBJ whole genome shotgun (WGS) entry which is preliminary data.</text>
</comment>
<keyword evidence="3" id="KW-1185">Reference proteome</keyword>
<evidence type="ECO:0000313" key="3">
    <source>
        <dbReference type="Proteomes" id="UP001157034"/>
    </source>
</evidence>
<evidence type="ECO:0000256" key="1">
    <source>
        <dbReference type="SAM" id="MobiDB-lite"/>
    </source>
</evidence>
<name>A0ABQ6K2A9_9MICO</name>
<dbReference type="EMBL" id="BSVB01000001">
    <property type="protein sequence ID" value="GMA94583.1"/>
    <property type="molecule type" value="Genomic_DNA"/>
</dbReference>
<sequence>MPDGVRRMRLLGSGLVAIALAVALVGCTGGPAATRSPSPTPTSAAVPSSIPNDPALRADVRMRSCAAVEGGWAAAGRIANTSGERHDYRITVLFTSKNATVIGVGATTVPVKAGAQRNWRIRSSFVAASPTLCVLSGVADH</sequence>